<dbReference type="SUPFAM" id="SSF53850">
    <property type="entry name" value="Periplasmic binding protein-like II"/>
    <property type="match status" value="1"/>
</dbReference>
<dbReference type="InterPro" id="IPR000914">
    <property type="entry name" value="SBP_5_dom"/>
</dbReference>
<protein>
    <submittedName>
        <fullName evidence="2">Peptide/nickel transport system substrate-binding protein</fullName>
    </submittedName>
</protein>
<dbReference type="GO" id="GO:1904680">
    <property type="term" value="F:peptide transmembrane transporter activity"/>
    <property type="evidence" value="ECO:0007669"/>
    <property type="project" value="TreeGrafter"/>
</dbReference>
<sequence>MHETAVIRSTHGMRRSRLRTLAVVITLFSLLLAACGGGTGATDKPGGTLKVAVATDVQTFDPQMAAVAQEYYLNPVFDTLIHALPDGTYEAALAEKWEIITPTTFELQLRPDVKFSDGTPVDVQAVVANFERGIAMTASPSAAFYSNITSAEAVNDSTVRLNLVHPTTDMLSQLTRLPGMMMSPASFDADPDTKPIGAGGWVYDAAASNAGEVQVYQANPDYWDPKRVKVDTVELRLLADASAATNAILDGQVDVIEMRAESDRATLDSGSLQLIERANANVYYMQIMDTDGTLLKPMADPRVRKALNLGIDRKAFNKGLQFGNGNPSPSFWLPDTPYYDKSLEDLAYDPVKAKKLLAEAGYSDGFSVTLPTFGALTEVAESVQQMWGNIGITVELNQVEPGTLASVMRNGSTVMTPTIARGFTAESQYSERNAPGGAYDPLKTDRGDLAALAEKAFNGETEEQQSKGWRDVYTYLIDQGYMIVIGHQIPTVVVGKNVSGVQLAPSDNVPKPYDITVV</sequence>
<dbReference type="PANTHER" id="PTHR30290:SF83">
    <property type="entry name" value="ABC TRANSPORTER SUBSTRATE-BINDING PROTEIN"/>
    <property type="match status" value="1"/>
</dbReference>
<gene>
    <name evidence="2" type="ORF">CLV47_101167</name>
</gene>
<dbReference type="GO" id="GO:0043190">
    <property type="term" value="C:ATP-binding cassette (ABC) transporter complex"/>
    <property type="evidence" value="ECO:0007669"/>
    <property type="project" value="InterPro"/>
</dbReference>
<dbReference type="Gene3D" id="3.40.190.10">
    <property type="entry name" value="Periplasmic binding protein-like II"/>
    <property type="match status" value="1"/>
</dbReference>
<dbReference type="EMBL" id="PVUE01000001">
    <property type="protein sequence ID" value="PRZ44043.1"/>
    <property type="molecule type" value="Genomic_DNA"/>
</dbReference>
<name>A0A2T1A604_9ACTN</name>
<keyword evidence="3" id="KW-1185">Reference proteome</keyword>
<dbReference type="PIRSF" id="PIRSF002741">
    <property type="entry name" value="MppA"/>
    <property type="match status" value="1"/>
</dbReference>
<reference evidence="2 3" key="1">
    <citation type="submission" date="2018-03" db="EMBL/GenBank/DDBJ databases">
        <title>Genomic Encyclopedia of Archaeal and Bacterial Type Strains, Phase II (KMG-II): from individual species to whole genera.</title>
        <authorList>
            <person name="Goeker M."/>
        </authorList>
    </citation>
    <scope>NUCLEOTIDE SEQUENCE [LARGE SCALE GENOMIC DNA]</scope>
    <source>
        <strain evidence="2 3">DSM 100065</strain>
    </source>
</reference>
<comment type="caution">
    <text evidence="2">The sequence shown here is derived from an EMBL/GenBank/DDBJ whole genome shotgun (WGS) entry which is preliminary data.</text>
</comment>
<dbReference type="GO" id="GO:0015833">
    <property type="term" value="P:peptide transport"/>
    <property type="evidence" value="ECO:0007669"/>
    <property type="project" value="TreeGrafter"/>
</dbReference>
<dbReference type="OrthoDB" id="9803988at2"/>
<dbReference type="InterPro" id="IPR039424">
    <property type="entry name" value="SBP_5"/>
</dbReference>
<dbReference type="PANTHER" id="PTHR30290">
    <property type="entry name" value="PERIPLASMIC BINDING COMPONENT OF ABC TRANSPORTER"/>
    <property type="match status" value="1"/>
</dbReference>
<dbReference type="Gene3D" id="3.10.105.10">
    <property type="entry name" value="Dipeptide-binding Protein, Domain 3"/>
    <property type="match status" value="1"/>
</dbReference>
<dbReference type="AlphaFoldDB" id="A0A2T1A604"/>
<accession>A0A2T1A604</accession>
<feature type="domain" description="Solute-binding protein family 5" evidence="1">
    <location>
        <begin position="89"/>
        <end position="412"/>
    </location>
</feature>
<dbReference type="Pfam" id="PF00496">
    <property type="entry name" value="SBP_bac_5"/>
    <property type="match status" value="1"/>
</dbReference>
<organism evidence="2 3">
    <name type="scientific">Antricoccus suffuscus</name>
    <dbReference type="NCBI Taxonomy" id="1629062"/>
    <lineage>
        <taxon>Bacteria</taxon>
        <taxon>Bacillati</taxon>
        <taxon>Actinomycetota</taxon>
        <taxon>Actinomycetes</taxon>
        <taxon>Geodermatophilales</taxon>
        <taxon>Antricoccaceae</taxon>
        <taxon>Antricoccus</taxon>
    </lineage>
</organism>
<evidence type="ECO:0000313" key="3">
    <source>
        <dbReference type="Proteomes" id="UP000237752"/>
    </source>
</evidence>
<evidence type="ECO:0000313" key="2">
    <source>
        <dbReference type="EMBL" id="PRZ44043.1"/>
    </source>
</evidence>
<dbReference type="InterPro" id="IPR030678">
    <property type="entry name" value="Peptide/Ni-bd"/>
</dbReference>
<dbReference type="GO" id="GO:0042597">
    <property type="term" value="C:periplasmic space"/>
    <property type="evidence" value="ECO:0007669"/>
    <property type="project" value="UniProtKB-ARBA"/>
</dbReference>
<dbReference type="RefSeq" id="WP_106347100.1">
    <property type="nucleotide sequence ID" value="NZ_PVUE01000001.1"/>
</dbReference>
<dbReference type="CDD" id="cd00995">
    <property type="entry name" value="PBP2_NikA_DppA_OppA_like"/>
    <property type="match status" value="1"/>
</dbReference>
<proteinExistence type="predicted"/>
<evidence type="ECO:0000259" key="1">
    <source>
        <dbReference type="Pfam" id="PF00496"/>
    </source>
</evidence>
<dbReference type="Proteomes" id="UP000237752">
    <property type="component" value="Unassembled WGS sequence"/>
</dbReference>